<reference evidence="1" key="2">
    <citation type="journal article" date="2015" name="Fish Shellfish Immunol.">
        <title>Early steps in the European eel (Anguilla anguilla)-Vibrio vulnificus interaction in the gills: Role of the RtxA13 toxin.</title>
        <authorList>
            <person name="Callol A."/>
            <person name="Pajuelo D."/>
            <person name="Ebbesson L."/>
            <person name="Teles M."/>
            <person name="MacKenzie S."/>
            <person name="Amaro C."/>
        </authorList>
    </citation>
    <scope>NUCLEOTIDE SEQUENCE</scope>
</reference>
<protein>
    <submittedName>
        <fullName evidence="1">Uncharacterized protein</fullName>
    </submittedName>
</protein>
<reference evidence="1" key="1">
    <citation type="submission" date="2014-11" db="EMBL/GenBank/DDBJ databases">
        <authorList>
            <person name="Amaro Gonzalez C."/>
        </authorList>
    </citation>
    <scope>NUCLEOTIDE SEQUENCE</scope>
</reference>
<organism evidence="1">
    <name type="scientific">Anguilla anguilla</name>
    <name type="common">European freshwater eel</name>
    <name type="synonym">Muraena anguilla</name>
    <dbReference type="NCBI Taxonomy" id="7936"/>
    <lineage>
        <taxon>Eukaryota</taxon>
        <taxon>Metazoa</taxon>
        <taxon>Chordata</taxon>
        <taxon>Craniata</taxon>
        <taxon>Vertebrata</taxon>
        <taxon>Euteleostomi</taxon>
        <taxon>Actinopterygii</taxon>
        <taxon>Neopterygii</taxon>
        <taxon>Teleostei</taxon>
        <taxon>Anguilliformes</taxon>
        <taxon>Anguillidae</taxon>
        <taxon>Anguilla</taxon>
    </lineage>
</organism>
<name>A0A0E9RQA9_ANGAN</name>
<evidence type="ECO:0000313" key="1">
    <source>
        <dbReference type="EMBL" id="JAH31341.1"/>
    </source>
</evidence>
<proteinExistence type="predicted"/>
<sequence>MIPFNLKFLPIKNKSTCPSLPLSYCSGDKQLDSATCDCNCTHP</sequence>
<dbReference type="EMBL" id="GBXM01077236">
    <property type="protein sequence ID" value="JAH31341.1"/>
    <property type="molecule type" value="Transcribed_RNA"/>
</dbReference>
<dbReference type="AlphaFoldDB" id="A0A0E9RQA9"/>
<accession>A0A0E9RQA9</accession>